<keyword evidence="1" id="KW-1133">Transmembrane helix</keyword>
<sequence length="176" mass="20973">MAIKADHYILMAVNTLCIIAFLLVPPERRREAHVIVLFHQLITWILGIFAVEWGLLAYPVRMFHIGSHTSITFEYIAYPVIAVYFNLIYPAGVKALWQTVYYMLVAMAIVVPELWFKNHTELIMYLHWFWYWTWLSVMGTLWMTRMFYTWFFRTTDTGKHRIVFIAEEPVLRGSDK</sequence>
<name>A0A917E035_9BACL</name>
<reference evidence="2" key="2">
    <citation type="submission" date="2020-09" db="EMBL/GenBank/DDBJ databases">
        <authorList>
            <person name="Sun Q."/>
            <person name="Zhou Y."/>
        </authorList>
    </citation>
    <scope>NUCLEOTIDE SEQUENCE</scope>
    <source>
        <strain evidence="2">CGMCC 1.15178</strain>
    </source>
</reference>
<feature type="transmembrane region" description="Helical" evidence="1">
    <location>
        <begin position="128"/>
        <end position="151"/>
    </location>
</feature>
<reference evidence="2" key="1">
    <citation type="journal article" date="2014" name="Int. J. Syst. Evol. Microbiol.">
        <title>Complete genome sequence of Corynebacterium casei LMG S-19264T (=DSM 44701T), isolated from a smear-ripened cheese.</title>
        <authorList>
            <consortium name="US DOE Joint Genome Institute (JGI-PGF)"/>
            <person name="Walter F."/>
            <person name="Albersmeier A."/>
            <person name="Kalinowski J."/>
            <person name="Ruckert C."/>
        </authorList>
    </citation>
    <scope>NUCLEOTIDE SEQUENCE</scope>
    <source>
        <strain evidence="2">CGMCC 1.15178</strain>
    </source>
</reference>
<gene>
    <name evidence="2" type="ORF">GCM10010911_50810</name>
</gene>
<accession>A0A917E035</accession>
<dbReference type="Proteomes" id="UP000612456">
    <property type="component" value="Unassembled WGS sequence"/>
</dbReference>
<dbReference type="RefSeq" id="WP_188996347.1">
    <property type="nucleotide sequence ID" value="NZ_BMHP01000004.1"/>
</dbReference>
<keyword evidence="3" id="KW-1185">Reference proteome</keyword>
<comment type="caution">
    <text evidence="2">The sequence shown here is derived from an EMBL/GenBank/DDBJ whole genome shotgun (WGS) entry which is preliminary data.</text>
</comment>
<feature type="transmembrane region" description="Helical" evidence="1">
    <location>
        <begin position="6"/>
        <end position="24"/>
    </location>
</feature>
<dbReference type="InterPro" id="IPR048147">
    <property type="entry name" value="CBO0543-like"/>
</dbReference>
<evidence type="ECO:0000313" key="3">
    <source>
        <dbReference type="Proteomes" id="UP000612456"/>
    </source>
</evidence>
<proteinExistence type="predicted"/>
<dbReference type="EMBL" id="BMHP01000004">
    <property type="protein sequence ID" value="GGD86233.1"/>
    <property type="molecule type" value="Genomic_DNA"/>
</dbReference>
<protein>
    <submittedName>
        <fullName evidence="2">Uncharacterized protein</fullName>
    </submittedName>
</protein>
<dbReference type="NCBIfam" id="NF041644">
    <property type="entry name" value="CBO0543_fam"/>
    <property type="match status" value="1"/>
</dbReference>
<feature type="transmembrane region" description="Helical" evidence="1">
    <location>
        <begin position="99"/>
        <end position="116"/>
    </location>
</feature>
<keyword evidence="1" id="KW-0472">Membrane</keyword>
<keyword evidence="1" id="KW-0812">Transmembrane</keyword>
<evidence type="ECO:0000256" key="1">
    <source>
        <dbReference type="SAM" id="Phobius"/>
    </source>
</evidence>
<organism evidence="2 3">
    <name type="scientific">Paenibacillus nasutitermitis</name>
    <dbReference type="NCBI Taxonomy" id="1652958"/>
    <lineage>
        <taxon>Bacteria</taxon>
        <taxon>Bacillati</taxon>
        <taxon>Bacillota</taxon>
        <taxon>Bacilli</taxon>
        <taxon>Bacillales</taxon>
        <taxon>Paenibacillaceae</taxon>
        <taxon>Paenibacillus</taxon>
    </lineage>
</organism>
<feature type="transmembrane region" description="Helical" evidence="1">
    <location>
        <begin position="36"/>
        <end position="55"/>
    </location>
</feature>
<feature type="transmembrane region" description="Helical" evidence="1">
    <location>
        <begin position="75"/>
        <end position="92"/>
    </location>
</feature>
<evidence type="ECO:0000313" key="2">
    <source>
        <dbReference type="EMBL" id="GGD86233.1"/>
    </source>
</evidence>
<dbReference type="AlphaFoldDB" id="A0A917E035"/>